<sequence>METLSRVTGYVPISALLPLLAVFGQSPPPTVFKGVLSPISTRCTLESADADVSWYLTES</sequence>
<dbReference type="EMBL" id="KN823077">
    <property type="protein sequence ID" value="KIO23731.1"/>
    <property type="molecule type" value="Genomic_DNA"/>
</dbReference>
<protein>
    <submittedName>
        <fullName evidence="1">Uncharacterized protein</fullName>
    </submittedName>
</protein>
<gene>
    <name evidence="1" type="ORF">M407DRAFT_244677</name>
</gene>
<keyword evidence="2" id="KW-1185">Reference proteome</keyword>
<dbReference type="HOGENOM" id="CLU_2962585_0_0_1"/>
<proteinExistence type="predicted"/>
<evidence type="ECO:0000313" key="1">
    <source>
        <dbReference type="EMBL" id="KIO23731.1"/>
    </source>
</evidence>
<reference evidence="1 2" key="1">
    <citation type="submission" date="2014-04" db="EMBL/GenBank/DDBJ databases">
        <authorList>
            <consortium name="DOE Joint Genome Institute"/>
            <person name="Kuo A."/>
            <person name="Girlanda M."/>
            <person name="Perotto S."/>
            <person name="Kohler A."/>
            <person name="Nagy L.G."/>
            <person name="Floudas D."/>
            <person name="Copeland A."/>
            <person name="Barry K.W."/>
            <person name="Cichocki N."/>
            <person name="Veneault-Fourrey C."/>
            <person name="LaButti K."/>
            <person name="Lindquist E.A."/>
            <person name="Lipzen A."/>
            <person name="Lundell T."/>
            <person name="Morin E."/>
            <person name="Murat C."/>
            <person name="Sun H."/>
            <person name="Tunlid A."/>
            <person name="Henrissat B."/>
            <person name="Grigoriev I.V."/>
            <person name="Hibbett D.S."/>
            <person name="Martin F."/>
            <person name="Nordberg H.P."/>
            <person name="Cantor M.N."/>
            <person name="Hua S.X."/>
        </authorList>
    </citation>
    <scope>NUCLEOTIDE SEQUENCE [LARGE SCALE GENOMIC DNA]</scope>
    <source>
        <strain evidence="1 2">MUT 4182</strain>
    </source>
</reference>
<evidence type="ECO:0000313" key="2">
    <source>
        <dbReference type="Proteomes" id="UP000054248"/>
    </source>
</evidence>
<organism evidence="1 2">
    <name type="scientific">Tulasnella calospora MUT 4182</name>
    <dbReference type="NCBI Taxonomy" id="1051891"/>
    <lineage>
        <taxon>Eukaryota</taxon>
        <taxon>Fungi</taxon>
        <taxon>Dikarya</taxon>
        <taxon>Basidiomycota</taxon>
        <taxon>Agaricomycotina</taxon>
        <taxon>Agaricomycetes</taxon>
        <taxon>Cantharellales</taxon>
        <taxon>Tulasnellaceae</taxon>
        <taxon>Tulasnella</taxon>
    </lineage>
</organism>
<dbReference type="AlphaFoldDB" id="A0A0C3QDL4"/>
<dbReference type="Proteomes" id="UP000054248">
    <property type="component" value="Unassembled WGS sequence"/>
</dbReference>
<name>A0A0C3QDL4_9AGAM</name>
<reference evidence="2" key="2">
    <citation type="submission" date="2015-01" db="EMBL/GenBank/DDBJ databases">
        <title>Evolutionary Origins and Diversification of the Mycorrhizal Mutualists.</title>
        <authorList>
            <consortium name="DOE Joint Genome Institute"/>
            <consortium name="Mycorrhizal Genomics Consortium"/>
            <person name="Kohler A."/>
            <person name="Kuo A."/>
            <person name="Nagy L.G."/>
            <person name="Floudas D."/>
            <person name="Copeland A."/>
            <person name="Barry K.W."/>
            <person name="Cichocki N."/>
            <person name="Veneault-Fourrey C."/>
            <person name="LaButti K."/>
            <person name="Lindquist E.A."/>
            <person name="Lipzen A."/>
            <person name="Lundell T."/>
            <person name="Morin E."/>
            <person name="Murat C."/>
            <person name="Riley R."/>
            <person name="Ohm R."/>
            <person name="Sun H."/>
            <person name="Tunlid A."/>
            <person name="Henrissat B."/>
            <person name="Grigoriev I.V."/>
            <person name="Hibbett D.S."/>
            <person name="Martin F."/>
        </authorList>
    </citation>
    <scope>NUCLEOTIDE SEQUENCE [LARGE SCALE GENOMIC DNA]</scope>
    <source>
        <strain evidence="2">MUT 4182</strain>
    </source>
</reference>
<accession>A0A0C3QDL4</accession>